<dbReference type="PANTHER" id="PTHR11950:SF31">
    <property type="entry name" value="SEGMENTATION PROTEIN RUNT"/>
    <property type="match status" value="1"/>
</dbReference>
<evidence type="ECO:0000256" key="1">
    <source>
        <dbReference type="ARBA" id="ARBA00004123"/>
    </source>
</evidence>
<dbReference type="GO" id="GO:0000978">
    <property type="term" value="F:RNA polymerase II cis-regulatory region sequence-specific DNA binding"/>
    <property type="evidence" value="ECO:0007669"/>
    <property type="project" value="TreeGrafter"/>
</dbReference>
<comment type="subcellular location">
    <subcellularLocation>
        <location evidence="1">Nucleus</location>
    </subcellularLocation>
</comment>
<dbReference type="InterPro" id="IPR013524">
    <property type="entry name" value="Runt_dom"/>
</dbReference>
<organism evidence="7 8">
    <name type="scientific">Cyphomyrmex costatus</name>
    <dbReference type="NCBI Taxonomy" id="456900"/>
    <lineage>
        <taxon>Eukaryota</taxon>
        <taxon>Metazoa</taxon>
        <taxon>Ecdysozoa</taxon>
        <taxon>Arthropoda</taxon>
        <taxon>Hexapoda</taxon>
        <taxon>Insecta</taxon>
        <taxon>Pterygota</taxon>
        <taxon>Neoptera</taxon>
        <taxon>Endopterygota</taxon>
        <taxon>Hymenoptera</taxon>
        <taxon>Apocrita</taxon>
        <taxon>Aculeata</taxon>
        <taxon>Formicoidea</taxon>
        <taxon>Formicidae</taxon>
        <taxon>Myrmicinae</taxon>
        <taxon>Cyphomyrmex</taxon>
    </lineage>
</organism>
<dbReference type="PRINTS" id="PR00967">
    <property type="entry name" value="ONCOGENEAML1"/>
</dbReference>
<proteinExistence type="predicted"/>
<feature type="compositionally biased region" description="Basic and acidic residues" evidence="5">
    <location>
        <begin position="561"/>
        <end position="578"/>
    </location>
</feature>
<dbReference type="GO" id="GO:0001709">
    <property type="term" value="P:cell fate determination"/>
    <property type="evidence" value="ECO:0007669"/>
    <property type="project" value="UniProtKB-ARBA"/>
</dbReference>
<dbReference type="PANTHER" id="PTHR11950">
    <property type="entry name" value="RUNT RELATED"/>
    <property type="match status" value="1"/>
</dbReference>
<keyword evidence="8" id="KW-1185">Reference proteome</keyword>
<reference evidence="7 8" key="1">
    <citation type="submission" date="2016-03" db="EMBL/GenBank/DDBJ databases">
        <title>Cyphomyrmex costatus WGS genome.</title>
        <authorList>
            <person name="Nygaard S."/>
            <person name="Hu H."/>
            <person name="Boomsma J."/>
            <person name="Zhang G."/>
        </authorList>
    </citation>
    <scope>NUCLEOTIDE SEQUENCE [LARGE SCALE GENOMIC DNA]</scope>
    <source>
        <strain evidence="7">MS0001</strain>
        <tissue evidence="7">Whole body</tissue>
    </source>
</reference>
<feature type="compositionally biased region" description="Low complexity" evidence="5">
    <location>
        <begin position="425"/>
        <end position="448"/>
    </location>
</feature>
<dbReference type="AlphaFoldDB" id="A0A151IF51"/>
<evidence type="ECO:0000313" key="8">
    <source>
        <dbReference type="Proteomes" id="UP000078542"/>
    </source>
</evidence>
<feature type="region of interest" description="Disordered" evidence="5">
    <location>
        <begin position="1"/>
        <end position="70"/>
    </location>
</feature>
<sequence length="698" mass="77214">MTNPSRDARPEDRPPGLDYPDPRSVRGSHQVHQAVSQIGGPRIRRTRVSSSRRRMHLANEVPPQSSAGGNHLPDYALTADLLAERTLDGLLAEHPGELIRTGCPHVVCTVLPSHWRSNKTLPVAFKVVALGEVGDGTLVSVRAGNDENCCAELRNSTAVMKNQVAKFNDLRFVGRSGRGKSFTLTIMLQTSPPQVATLSKAIKVTVDGPREPRSKTRHQAFHPFHFGPRPFPFGHPQDPLGFKLSDWSNRDKSYRGLLRSSDYIPLPNLDTVAPDLRCDTFKELFHVYGKPNAAATLRASPWRDDSGDVEQTESLETCNLHFFDCIGLQHLGLEQGASQGWGGLPRGSLPPHCLPPPPGHHPHTHPQPVGASAFNPFHHAIEQRSPRLPGPNAESSRNDLGPISVSVREVTPTTSPCNPGPGLLTTASVTAPTPPAESTTTTTTPSPSGHHSHFQGLHLLGATGSIFGSIFAPLLPQSSWLYNPLYHTQQYILEPEWHALALRMAQQRLQRPDQARLEELRKLRSSSDSPESSTKDEERRGDDQGALRRSGLDSPDDSIEVDDKNDQDLNRDRIRSDESIPEQDSPRISPIERSDLEDAASTDATFQEASIHLRQSIENLNDSDLQIDQDQIARCGDLTVKIRLEGTVDLSTKKGQDKENVGQDLTTRRKEDGIDVEREAIRSRRERSPKPRHVWRPY</sequence>
<dbReference type="GO" id="GO:0000981">
    <property type="term" value="F:DNA-binding transcription factor activity, RNA polymerase II-specific"/>
    <property type="evidence" value="ECO:0007669"/>
    <property type="project" value="TreeGrafter"/>
</dbReference>
<dbReference type="PROSITE" id="PS51062">
    <property type="entry name" value="RUNT"/>
    <property type="match status" value="1"/>
</dbReference>
<keyword evidence="2" id="KW-0805">Transcription regulation</keyword>
<name>A0A151IF51_9HYME</name>
<feature type="domain" description="Runt" evidence="6">
    <location>
        <begin position="86"/>
        <end position="214"/>
    </location>
</feature>
<dbReference type="FunFam" id="2.60.40.720:FF:000001">
    <property type="entry name" value="Runt-related transcription factor"/>
    <property type="match status" value="1"/>
</dbReference>
<feature type="compositionally biased region" description="Basic and acidic residues" evidence="5">
    <location>
        <begin position="533"/>
        <end position="546"/>
    </location>
</feature>
<dbReference type="GO" id="GO:0005524">
    <property type="term" value="F:ATP binding"/>
    <property type="evidence" value="ECO:0007669"/>
    <property type="project" value="InterPro"/>
</dbReference>
<evidence type="ECO:0000313" key="7">
    <source>
        <dbReference type="EMBL" id="KYM99539.1"/>
    </source>
</evidence>
<gene>
    <name evidence="7" type="ORF">ALC62_09721</name>
</gene>
<evidence type="ECO:0000256" key="2">
    <source>
        <dbReference type="ARBA" id="ARBA00023015"/>
    </source>
</evidence>
<dbReference type="InterPro" id="IPR012346">
    <property type="entry name" value="p53/RUNT-type_TF_DNA-bd_sf"/>
</dbReference>
<dbReference type="EMBL" id="KQ977808">
    <property type="protein sequence ID" value="KYM99539.1"/>
    <property type="molecule type" value="Genomic_DNA"/>
</dbReference>
<dbReference type="InterPro" id="IPR008967">
    <property type="entry name" value="p53-like_TF_DNA-bd_sf"/>
</dbReference>
<feature type="region of interest" description="Disordered" evidence="5">
    <location>
        <begin position="409"/>
        <end position="455"/>
    </location>
</feature>
<protein>
    <submittedName>
        <fullName evidence="7">Protein lozenge</fullName>
    </submittedName>
</protein>
<keyword evidence="3" id="KW-0804">Transcription</keyword>
<dbReference type="Proteomes" id="UP000078542">
    <property type="component" value="Unassembled WGS sequence"/>
</dbReference>
<keyword evidence="4" id="KW-0539">Nucleus</keyword>
<feature type="compositionally biased region" description="Basic and acidic residues" evidence="5">
    <location>
        <begin position="651"/>
        <end position="689"/>
    </location>
</feature>
<dbReference type="Pfam" id="PF00853">
    <property type="entry name" value="Runt"/>
    <property type="match status" value="1"/>
</dbReference>
<feature type="compositionally biased region" description="Basic residues" evidence="5">
    <location>
        <begin position="42"/>
        <end position="56"/>
    </location>
</feature>
<feature type="region of interest" description="Disordered" evidence="5">
    <location>
        <begin position="520"/>
        <end position="604"/>
    </location>
</feature>
<evidence type="ECO:0000259" key="6">
    <source>
        <dbReference type="PROSITE" id="PS51062"/>
    </source>
</evidence>
<evidence type="ECO:0000256" key="5">
    <source>
        <dbReference type="SAM" id="MobiDB-lite"/>
    </source>
</evidence>
<evidence type="ECO:0000256" key="4">
    <source>
        <dbReference type="ARBA" id="ARBA00023242"/>
    </source>
</evidence>
<feature type="region of interest" description="Disordered" evidence="5">
    <location>
        <begin position="342"/>
        <end position="371"/>
    </location>
</feature>
<evidence type="ECO:0000256" key="3">
    <source>
        <dbReference type="ARBA" id="ARBA00023163"/>
    </source>
</evidence>
<accession>A0A151IF51</accession>
<dbReference type="InterPro" id="IPR000040">
    <property type="entry name" value="AML1_Runt"/>
</dbReference>
<feature type="region of interest" description="Disordered" evidence="5">
    <location>
        <begin position="651"/>
        <end position="698"/>
    </location>
</feature>
<dbReference type="Gene3D" id="2.60.40.720">
    <property type="match status" value="1"/>
</dbReference>
<dbReference type="STRING" id="456900.A0A151IF51"/>
<feature type="compositionally biased region" description="Basic and acidic residues" evidence="5">
    <location>
        <begin position="1"/>
        <end position="24"/>
    </location>
</feature>
<dbReference type="SUPFAM" id="SSF49417">
    <property type="entry name" value="p53-like transcription factors"/>
    <property type="match status" value="1"/>
</dbReference>
<dbReference type="GO" id="GO:0005634">
    <property type="term" value="C:nucleus"/>
    <property type="evidence" value="ECO:0007669"/>
    <property type="project" value="UniProtKB-SubCell"/>
</dbReference>